<protein>
    <submittedName>
        <fullName evidence="4">5-hydroxyisourate hydrolase-like protein (Transthyretin family)</fullName>
    </submittedName>
</protein>
<evidence type="ECO:0000313" key="4">
    <source>
        <dbReference type="EMBL" id="MBB5138556.1"/>
    </source>
</evidence>
<comment type="caution">
    <text evidence="4">The sequence shown here is derived from an EMBL/GenBank/DDBJ whole genome shotgun (WGS) entry which is preliminary data.</text>
</comment>
<dbReference type="SUPFAM" id="SSF51445">
    <property type="entry name" value="(Trans)glycosidases"/>
    <property type="match status" value="1"/>
</dbReference>
<accession>A0A840PI88</accession>
<evidence type="ECO:0000259" key="3">
    <source>
        <dbReference type="Pfam" id="PF13290"/>
    </source>
</evidence>
<keyword evidence="5" id="KW-1185">Reference proteome</keyword>
<dbReference type="Pfam" id="PF11790">
    <property type="entry name" value="Glyco_hydro_cc"/>
    <property type="match status" value="1"/>
</dbReference>
<dbReference type="RefSeq" id="WP_185055428.1">
    <property type="nucleotide sequence ID" value="NZ_BAABIX010000025.1"/>
</dbReference>
<feature type="signal peptide" evidence="1">
    <location>
        <begin position="1"/>
        <end position="33"/>
    </location>
</feature>
<proteinExistence type="predicted"/>
<dbReference type="InterPro" id="IPR024655">
    <property type="entry name" value="Asl1_glyco_hydro_catalytic"/>
</dbReference>
<dbReference type="Proteomes" id="UP000578449">
    <property type="component" value="Unassembled WGS sequence"/>
</dbReference>
<gene>
    <name evidence="4" type="ORF">HNP84_008310</name>
</gene>
<dbReference type="Gene3D" id="3.20.20.80">
    <property type="entry name" value="Glycosidases"/>
    <property type="match status" value="1"/>
</dbReference>
<dbReference type="Gene3D" id="2.60.120.260">
    <property type="entry name" value="Galactose-binding domain-like"/>
    <property type="match status" value="2"/>
</dbReference>
<reference evidence="4 5" key="1">
    <citation type="submission" date="2020-08" db="EMBL/GenBank/DDBJ databases">
        <title>Genomic Encyclopedia of Type Strains, Phase IV (KMG-IV): sequencing the most valuable type-strain genomes for metagenomic binning, comparative biology and taxonomic classification.</title>
        <authorList>
            <person name="Goeker M."/>
        </authorList>
    </citation>
    <scope>NUCLEOTIDE SEQUENCE [LARGE SCALE GENOMIC DNA]</scope>
    <source>
        <strain evidence="4 5">DSM 45615</strain>
    </source>
</reference>
<feature type="chain" id="PRO_5038689988" evidence="1">
    <location>
        <begin position="34"/>
        <end position="1033"/>
    </location>
</feature>
<sequence>MTDRPPRPPRLLTRLALAALTLLPIALAAPAHAGAADAAHTVRIDPDTVVQQDFRGIGVNVIPGSTMEGTTKLGYDDADWEMDVKRIMTIRPKVARLWFQIDWMETAKGVYSWDNPRMRAFYKYLDAFKAAGTEVELNFGWKVGKSAHDWFVIPGVDPYISAPADLDAYAASTSAALDQLIRKRGYSNIKYLTFYNEPNGSWDFEVPGDQKAYYAEMVRKADARLKADGLRDLVEIWAPEEVDQSWTQYMAANAADVIDGYSFHVYGASYDQLTAAIAARKAAAGAKPVHMTEFGWHDPDASGWDSGFANHVIKGSQDGLGSALVWQLNGVWTADPDGDTNGSFNLWDSWLLWPTPTKSYYSAGLMMRYVPAHSQVVAVDTGTPDLRATAFRAKDGNWTIVLESKAGAAKDVTFDFGGLDVGRTFRKFVYQDDVTRDAHALLPVSSGAFPAGTSFTDTGLGEEYTVAVYTTAPPQTQVKVTPLTTQVASGKSVQLGASVLDNTGGVTWSVVGGAANGHVSPSGRYHAPAVTTERTVAIRATSKRDPSAYGVAHVTVVPSPRPDTVQVPELSLKDGVYQSAEAVFITTKTPGATIRYTIDGSEPTHASPLYTRPIILPEALTTRVRAFAYKSGMKDSGQVDGVYKVLQVSSAPDGYRFCMYEGDRCHFEGEASVAFGADGLFNYGTFTDGVECEAENFGGDPIPGVEKRCYYNPEVPEETPVVTVYNAGFEKPATPTARPGPFTNGWTFSDRAGVQNNAGPFHPAPAPEGVQTAYLKTDGGVPGRFSQEINFKPGTYQVRFKAAKRTDFGGPQSFDVFYDDTKIGSYTANSGAFVSYSTDTFETPGGKHTIAFVATTTEGDNTAFIDQVQVGLPKPPEPPTLINAGFESPAVTGSKIGPFTDGWTFNSRAGIHHNGGPFGTGAAPAPEGEQTAYLKTDGGVNGTIEQTLSFAPGTYTLSFKAAKRNGFGGLQTFDVYYDDRVIGTYTPSTAEFTAYTTQEFTATAGTHTLKFAATSTTGDNTAFIDQVTLTLSE</sequence>
<evidence type="ECO:0000313" key="5">
    <source>
        <dbReference type="Proteomes" id="UP000578449"/>
    </source>
</evidence>
<keyword evidence="1" id="KW-0732">Signal</keyword>
<dbReference type="Pfam" id="PF22825">
    <property type="entry name" value="HpiC1-like"/>
    <property type="match status" value="1"/>
</dbReference>
<organism evidence="4 5">
    <name type="scientific">Thermocatellispora tengchongensis</name>
    <dbReference type="NCBI Taxonomy" id="1073253"/>
    <lineage>
        <taxon>Bacteria</taxon>
        <taxon>Bacillati</taxon>
        <taxon>Actinomycetota</taxon>
        <taxon>Actinomycetes</taxon>
        <taxon>Streptosporangiales</taxon>
        <taxon>Streptosporangiaceae</taxon>
        <taxon>Thermocatellispora</taxon>
    </lineage>
</organism>
<dbReference type="InterPro" id="IPR017853">
    <property type="entry name" value="GH"/>
</dbReference>
<dbReference type="Pfam" id="PF13290">
    <property type="entry name" value="CHB_HEX_C_1"/>
    <property type="match status" value="1"/>
</dbReference>
<dbReference type="AlphaFoldDB" id="A0A840PI88"/>
<dbReference type="EMBL" id="JACHGN010000024">
    <property type="protein sequence ID" value="MBB5138556.1"/>
    <property type="molecule type" value="Genomic_DNA"/>
</dbReference>
<dbReference type="InterPro" id="IPR059177">
    <property type="entry name" value="GH29D-like_dom"/>
</dbReference>
<keyword evidence="4" id="KW-0378">Hydrolase</keyword>
<dbReference type="GO" id="GO:0016787">
    <property type="term" value="F:hydrolase activity"/>
    <property type="evidence" value="ECO:0007669"/>
    <property type="project" value="UniProtKB-KW"/>
</dbReference>
<feature type="domain" description="GH29D-like beta-sandwich" evidence="3">
    <location>
        <begin position="573"/>
        <end position="636"/>
    </location>
</feature>
<evidence type="ECO:0000259" key="2">
    <source>
        <dbReference type="Pfam" id="PF11790"/>
    </source>
</evidence>
<evidence type="ECO:0000256" key="1">
    <source>
        <dbReference type="SAM" id="SignalP"/>
    </source>
</evidence>
<name>A0A840PI88_9ACTN</name>
<dbReference type="InterPro" id="IPR054720">
    <property type="entry name" value="HpiC1"/>
</dbReference>
<feature type="domain" description="Asl1-like glycosyl hydrolase catalytic" evidence="2">
    <location>
        <begin position="186"/>
        <end position="300"/>
    </location>
</feature>